<reference evidence="2 3" key="1">
    <citation type="journal article" date="2022" name="Nat. Genet.">
        <title>Improved pea reference genome and pan-genome highlight genomic features and evolutionary characteristics.</title>
        <authorList>
            <person name="Yang T."/>
            <person name="Liu R."/>
            <person name="Luo Y."/>
            <person name="Hu S."/>
            <person name="Wang D."/>
            <person name="Wang C."/>
            <person name="Pandey M.K."/>
            <person name="Ge S."/>
            <person name="Xu Q."/>
            <person name="Li N."/>
            <person name="Li G."/>
            <person name="Huang Y."/>
            <person name="Saxena R.K."/>
            <person name="Ji Y."/>
            <person name="Li M."/>
            <person name="Yan X."/>
            <person name="He Y."/>
            <person name="Liu Y."/>
            <person name="Wang X."/>
            <person name="Xiang C."/>
            <person name="Varshney R.K."/>
            <person name="Ding H."/>
            <person name="Gao S."/>
            <person name="Zong X."/>
        </authorList>
    </citation>
    <scope>NUCLEOTIDE SEQUENCE [LARGE SCALE GENOMIC DNA]</scope>
    <source>
        <strain evidence="2 3">cv. Zhongwan 6</strain>
    </source>
</reference>
<accession>A0A9D5B9X0</accession>
<evidence type="ECO:0008006" key="4">
    <source>
        <dbReference type="Google" id="ProtNLM"/>
    </source>
</evidence>
<feature type="compositionally biased region" description="Low complexity" evidence="1">
    <location>
        <begin position="137"/>
        <end position="148"/>
    </location>
</feature>
<dbReference type="Proteomes" id="UP001058974">
    <property type="component" value="Chromosome 1"/>
</dbReference>
<keyword evidence="3" id="KW-1185">Reference proteome</keyword>
<evidence type="ECO:0000313" key="3">
    <source>
        <dbReference type="Proteomes" id="UP001058974"/>
    </source>
</evidence>
<gene>
    <name evidence="2" type="ORF">KIW84_010539</name>
</gene>
<dbReference type="PANTHER" id="PTHR47076:SF1">
    <property type="entry name" value="NHL DOMAIN PROTEIN"/>
    <property type="match status" value="1"/>
</dbReference>
<comment type="caution">
    <text evidence="2">The sequence shown here is derived from an EMBL/GenBank/DDBJ whole genome shotgun (WGS) entry which is preliminary data.</text>
</comment>
<feature type="non-terminal residue" evidence="2">
    <location>
        <position position="1"/>
    </location>
</feature>
<evidence type="ECO:0000313" key="2">
    <source>
        <dbReference type="EMBL" id="KAI5441112.1"/>
    </source>
</evidence>
<dbReference type="AlphaFoldDB" id="A0A9D5B9X0"/>
<sequence>STLTLKTSYSFSENMSAFEGRPLVEAVEHNVEDFNDHQEATGCGYGCFRVLGLRWGQGNDEGKGLLEQREDSWWGCKLRKIKEVSEVIAGPKWKTFIRKISVYGKKQQKVRFQYDEHSYALNFSSGAQSEDGDLPHSFSARFSAPFPSGRRQNEL</sequence>
<dbReference type="PANTHER" id="PTHR47076">
    <property type="entry name" value="NHL DOMAIN PROTEIN"/>
    <property type="match status" value="1"/>
</dbReference>
<dbReference type="EMBL" id="JAMSHJ010000001">
    <property type="protein sequence ID" value="KAI5441112.1"/>
    <property type="molecule type" value="Genomic_DNA"/>
</dbReference>
<name>A0A9D5B9X0_PEA</name>
<evidence type="ECO:0000256" key="1">
    <source>
        <dbReference type="SAM" id="MobiDB-lite"/>
    </source>
</evidence>
<organism evidence="2 3">
    <name type="scientific">Pisum sativum</name>
    <name type="common">Garden pea</name>
    <name type="synonym">Lathyrus oleraceus</name>
    <dbReference type="NCBI Taxonomy" id="3888"/>
    <lineage>
        <taxon>Eukaryota</taxon>
        <taxon>Viridiplantae</taxon>
        <taxon>Streptophyta</taxon>
        <taxon>Embryophyta</taxon>
        <taxon>Tracheophyta</taxon>
        <taxon>Spermatophyta</taxon>
        <taxon>Magnoliopsida</taxon>
        <taxon>eudicotyledons</taxon>
        <taxon>Gunneridae</taxon>
        <taxon>Pentapetalae</taxon>
        <taxon>rosids</taxon>
        <taxon>fabids</taxon>
        <taxon>Fabales</taxon>
        <taxon>Fabaceae</taxon>
        <taxon>Papilionoideae</taxon>
        <taxon>50 kb inversion clade</taxon>
        <taxon>NPAAA clade</taxon>
        <taxon>Hologalegina</taxon>
        <taxon>IRL clade</taxon>
        <taxon>Fabeae</taxon>
        <taxon>Lathyrus</taxon>
    </lineage>
</organism>
<feature type="region of interest" description="Disordered" evidence="1">
    <location>
        <begin position="130"/>
        <end position="155"/>
    </location>
</feature>
<proteinExistence type="predicted"/>
<protein>
    <recommendedName>
        <fullName evidence="4">Stress induced protein</fullName>
    </recommendedName>
</protein>
<dbReference type="Gramene" id="Psat01G0053900-T1">
    <property type="protein sequence ID" value="KAI5441112.1"/>
    <property type="gene ID" value="KIW84_010539"/>
</dbReference>